<evidence type="ECO:0000313" key="2">
    <source>
        <dbReference type="EMBL" id="CAH2056038.1"/>
    </source>
</evidence>
<gene>
    <name evidence="2" type="ORF">IPOD504_LOCUS9315</name>
</gene>
<dbReference type="EMBL" id="OW152835">
    <property type="protein sequence ID" value="CAH2056038.1"/>
    <property type="molecule type" value="Genomic_DNA"/>
</dbReference>
<feature type="compositionally biased region" description="Basic residues" evidence="1">
    <location>
        <begin position="74"/>
        <end position="87"/>
    </location>
</feature>
<feature type="region of interest" description="Disordered" evidence="1">
    <location>
        <begin position="1"/>
        <end position="87"/>
    </location>
</feature>
<keyword evidence="3" id="KW-1185">Reference proteome</keyword>
<evidence type="ECO:0000256" key="1">
    <source>
        <dbReference type="SAM" id="MobiDB-lite"/>
    </source>
</evidence>
<dbReference type="Proteomes" id="UP000837857">
    <property type="component" value="Chromosome 23"/>
</dbReference>
<feature type="non-terminal residue" evidence="2">
    <location>
        <position position="87"/>
    </location>
</feature>
<sequence>MSEVKSAAGKYQDRRGGVRARPPAGPRCRRRSRAAQPYVRALPPRPNGEMRARRRRATSASPRRLLFPAERKSRASRSAHGRWLRQH</sequence>
<organism evidence="2 3">
    <name type="scientific">Iphiclides podalirius</name>
    <name type="common">scarce swallowtail</name>
    <dbReference type="NCBI Taxonomy" id="110791"/>
    <lineage>
        <taxon>Eukaryota</taxon>
        <taxon>Metazoa</taxon>
        <taxon>Ecdysozoa</taxon>
        <taxon>Arthropoda</taxon>
        <taxon>Hexapoda</taxon>
        <taxon>Insecta</taxon>
        <taxon>Pterygota</taxon>
        <taxon>Neoptera</taxon>
        <taxon>Endopterygota</taxon>
        <taxon>Lepidoptera</taxon>
        <taxon>Glossata</taxon>
        <taxon>Ditrysia</taxon>
        <taxon>Papilionoidea</taxon>
        <taxon>Papilionidae</taxon>
        <taxon>Papilioninae</taxon>
        <taxon>Iphiclides</taxon>
    </lineage>
</organism>
<proteinExistence type="predicted"/>
<name>A0ABN8IEP0_9NEOP</name>
<evidence type="ECO:0000313" key="3">
    <source>
        <dbReference type="Proteomes" id="UP000837857"/>
    </source>
</evidence>
<reference evidence="2" key="1">
    <citation type="submission" date="2022-03" db="EMBL/GenBank/DDBJ databases">
        <authorList>
            <person name="Martin H S."/>
        </authorList>
    </citation>
    <scope>NUCLEOTIDE SEQUENCE</scope>
</reference>
<protein>
    <submittedName>
        <fullName evidence="2">Uncharacterized protein</fullName>
    </submittedName>
</protein>
<accession>A0ABN8IEP0</accession>